<evidence type="ECO:0000313" key="2">
    <source>
        <dbReference type="Proteomes" id="UP000636479"/>
    </source>
</evidence>
<sequence>MILPTILRRVAAPRTRLHIHRRTLFGIGEKPEPPTPQLGPRFEDTARQAQQLFADKPEAVEAIVKFAKVMEESGVAVTAGKMPGPMQLLKLAKNPKFHEAYREVESELGKAGIDVKSKEFMDVATSLYKNYQK</sequence>
<keyword evidence="2" id="KW-1185">Reference proteome</keyword>
<comment type="caution">
    <text evidence="1">The sequence shown here is derived from an EMBL/GenBank/DDBJ whole genome shotgun (WGS) entry which is preliminary data.</text>
</comment>
<dbReference type="RefSeq" id="XP_037219454.1">
    <property type="nucleotide sequence ID" value="XM_037363810.1"/>
</dbReference>
<evidence type="ECO:0000313" key="1">
    <source>
        <dbReference type="EMBL" id="KAF7301454.1"/>
    </source>
</evidence>
<protein>
    <submittedName>
        <fullName evidence="1">Uncharacterized protein</fullName>
    </submittedName>
</protein>
<accession>A0A8H6W0X8</accession>
<name>A0A8H6W0X8_9AGAR</name>
<organism evidence="1 2">
    <name type="scientific">Mycena indigotica</name>
    <dbReference type="NCBI Taxonomy" id="2126181"/>
    <lineage>
        <taxon>Eukaryota</taxon>
        <taxon>Fungi</taxon>
        <taxon>Dikarya</taxon>
        <taxon>Basidiomycota</taxon>
        <taxon>Agaricomycotina</taxon>
        <taxon>Agaricomycetes</taxon>
        <taxon>Agaricomycetidae</taxon>
        <taxon>Agaricales</taxon>
        <taxon>Marasmiineae</taxon>
        <taxon>Mycenaceae</taxon>
        <taxon>Mycena</taxon>
    </lineage>
</organism>
<dbReference type="GeneID" id="59346326"/>
<dbReference type="EMBL" id="JACAZF010000006">
    <property type="protein sequence ID" value="KAF7301454.1"/>
    <property type="molecule type" value="Genomic_DNA"/>
</dbReference>
<reference evidence="1" key="1">
    <citation type="submission" date="2020-05" db="EMBL/GenBank/DDBJ databases">
        <title>Mycena genomes resolve the evolution of fungal bioluminescence.</title>
        <authorList>
            <person name="Tsai I.J."/>
        </authorList>
    </citation>
    <scope>NUCLEOTIDE SEQUENCE</scope>
    <source>
        <strain evidence="1">171206Taipei</strain>
    </source>
</reference>
<proteinExistence type="predicted"/>
<dbReference type="OrthoDB" id="10008801at2759"/>
<dbReference type="Proteomes" id="UP000636479">
    <property type="component" value="Unassembled WGS sequence"/>
</dbReference>
<dbReference type="AlphaFoldDB" id="A0A8H6W0X8"/>
<gene>
    <name evidence="1" type="ORF">MIND_00710700</name>
</gene>